<keyword evidence="2" id="KW-1133">Transmembrane helix</keyword>
<accession>A0ABY5RJL3</accession>
<feature type="region of interest" description="Disordered" evidence="1">
    <location>
        <begin position="180"/>
        <end position="207"/>
    </location>
</feature>
<dbReference type="InterPro" id="IPR055693">
    <property type="entry name" value="DUF7269"/>
</dbReference>
<feature type="transmembrane region" description="Helical" evidence="2">
    <location>
        <begin position="7"/>
        <end position="29"/>
    </location>
</feature>
<dbReference type="Proteomes" id="UP001058330">
    <property type="component" value="Chromosome"/>
</dbReference>
<feature type="transmembrane region" description="Helical" evidence="2">
    <location>
        <begin position="35"/>
        <end position="52"/>
    </location>
</feature>
<evidence type="ECO:0000256" key="2">
    <source>
        <dbReference type="SAM" id="Phobius"/>
    </source>
</evidence>
<evidence type="ECO:0000256" key="1">
    <source>
        <dbReference type="SAM" id="MobiDB-lite"/>
    </source>
</evidence>
<keyword evidence="2" id="KW-0472">Membrane</keyword>
<keyword evidence="2" id="KW-0812">Transmembrane</keyword>
<evidence type="ECO:0000313" key="3">
    <source>
        <dbReference type="EMBL" id="UVE51750.1"/>
    </source>
</evidence>
<gene>
    <name evidence="3" type="ORF">KU306_07760</name>
</gene>
<dbReference type="RefSeq" id="WP_258303358.1">
    <property type="nucleotide sequence ID" value="NZ_CP078063.1"/>
</dbReference>
<name>A0ABY5RJL3_HALLR</name>
<protein>
    <submittedName>
        <fullName evidence="3">Uncharacterized protein</fullName>
    </submittedName>
</protein>
<dbReference type="GeneID" id="74528785"/>
<keyword evidence="4" id="KW-1185">Reference proteome</keyword>
<sequence>MISRRSFAVLVGVVVTVTGLAVVVGVRLGLGLTDVFLALVAALATIQGLRYVQRRRETTVRTTQTSDPEVRVAVPVPGSDFDDQLVAATSRRTRWSARDKINDRLETAARRALILRDGRTPDEADTLIETGAWTDDVVAARFLGADIPISFRQRLRFFISGQTVLTSRVARTVDAIDRIGRDSRPGQDTGRATDHERTRRLDAEVGR</sequence>
<proteinExistence type="predicted"/>
<reference evidence="3" key="1">
    <citation type="submission" date="2021-07" db="EMBL/GenBank/DDBJ databases">
        <title>Studies on halocins as antimicrobial molecules from haloarchaea.</title>
        <authorList>
            <person name="Kumar S."/>
            <person name="Khare S.K."/>
        </authorList>
    </citation>
    <scope>NUCLEOTIDE SEQUENCE</scope>
    <source>
        <strain evidence="3">NCIM 5678</strain>
    </source>
</reference>
<organism evidence="3 4">
    <name type="scientific">Haloferax larsenii</name>
    <dbReference type="NCBI Taxonomy" id="302484"/>
    <lineage>
        <taxon>Archaea</taxon>
        <taxon>Methanobacteriati</taxon>
        <taxon>Methanobacteriota</taxon>
        <taxon>Stenosarchaea group</taxon>
        <taxon>Halobacteria</taxon>
        <taxon>Halobacteriales</taxon>
        <taxon>Haloferacaceae</taxon>
        <taxon>Haloferax</taxon>
    </lineage>
</organism>
<evidence type="ECO:0000313" key="4">
    <source>
        <dbReference type="Proteomes" id="UP001058330"/>
    </source>
</evidence>
<dbReference type="EMBL" id="CP078063">
    <property type="protein sequence ID" value="UVE51750.1"/>
    <property type="molecule type" value="Genomic_DNA"/>
</dbReference>
<dbReference type="Pfam" id="PF23933">
    <property type="entry name" value="DUF7269"/>
    <property type="match status" value="1"/>
</dbReference>